<dbReference type="PANTHER" id="PTHR31751">
    <property type="entry name" value="SI:CH211-108C17.2-RELATED-RELATED"/>
    <property type="match status" value="1"/>
</dbReference>
<proteinExistence type="predicted"/>
<protein>
    <submittedName>
        <fullName evidence="2">Uncharacterized protein LOC106819781</fullName>
    </submittedName>
</protein>
<organism evidence="1 2">
    <name type="scientific">Priapulus caudatus</name>
    <name type="common">Priapulid worm</name>
    <dbReference type="NCBI Taxonomy" id="37621"/>
    <lineage>
        <taxon>Eukaryota</taxon>
        <taxon>Metazoa</taxon>
        <taxon>Ecdysozoa</taxon>
        <taxon>Scalidophora</taxon>
        <taxon>Priapulida</taxon>
        <taxon>Priapulimorpha</taxon>
        <taxon>Priapulimorphida</taxon>
        <taxon>Priapulidae</taxon>
        <taxon>Priapulus</taxon>
    </lineage>
</organism>
<accession>A0ABM1F5Y1</accession>
<dbReference type="PANTHER" id="PTHR31751:SF7">
    <property type="entry name" value="THAP-TYPE DOMAIN-CONTAINING PROTEIN"/>
    <property type="match status" value="1"/>
</dbReference>
<keyword evidence="1" id="KW-1185">Reference proteome</keyword>
<evidence type="ECO:0000313" key="1">
    <source>
        <dbReference type="Proteomes" id="UP000695022"/>
    </source>
</evidence>
<dbReference type="Proteomes" id="UP000695022">
    <property type="component" value="Unplaced"/>
</dbReference>
<feature type="non-terminal residue" evidence="2">
    <location>
        <position position="583"/>
    </location>
</feature>
<dbReference type="RefSeq" id="XP_014679852.1">
    <property type="nucleotide sequence ID" value="XM_014824366.1"/>
</dbReference>
<sequence length="583" mass="64637">MGAGQLGRFPAATTAHVSSIGKERFYEQQSAVGVASTSSVQAALTSTPMGAGHLGRFPAATTALSDVSSIGKESSERTISGIEAVQESASEAERSSEQTVSAAESILETAIKGGVASRQPSDVPHTTKSGRVVAPKMLSSSFADPFNVSIEISQVSESDNDDLYDSDYEPSFTVTAVLPDEVITATAEVPFEEMEFGMEVPDDDVGEDDTTEEVGPAIDRVKTEDDCTRITDDIVCLSFLKQIKTLANTHVTQCTHCSSPVAIEEKFVGSALYLKWICKNKHLVHEWCSQPLLNKRLHSIDFLIAASILTSGNNFHKMALWAEHLRLKFVSEATFHNIQRCYLVPTIENFWSDHQKEVVAEMKDKELVVLGDGRMDSPGYSAQYCSYTIMESESKKILTLKTLDKRVTDRKSTNMEKKGFSDALGEVMAKGLKVKEVVTDAHMAIGAFMRTQYPDVKHSNDVWHVAKNLGKKIISAGQQKGCESLQKWARDIINHFWFTCQKAQTYAEFLNIWRSVLNHVVNEHHWILPHGRGTNKCLHGPLNDDERDKPWLDRKADSEALATLAKIVLDKRFLNRVGYVLNF</sequence>
<reference evidence="2" key="1">
    <citation type="submission" date="2025-08" db="UniProtKB">
        <authorList>
            <consortium name="RefSeq"/>
        </authorList>
    </citation>
    <scope>IDENTIFICATION</scope>
</reference>
<evidence type="ECO:0000313" key="2">
    <source>
        <dbReference type="RefSeq" id="XP_014679852.1"/>
    </source>
</evidence>
<name>A0ABM1F5Y1_PRICU</name>
<dbReference type="GeneID" id="106819781"/>
<gene>
    <name evidence="2" type="primary">LOC106819781</name>
</gene>